<keyword evidence="6" id="KW-0732">Signal</keyword>
<feature type="binding site" evidence="16">
    <location>
        <position position="171"/>
    </location>
    <ligand>
        <name>substrate</name>
    </ligand>
</feature>
<evidence type="ECO:0000256" key="14">
    <source>
        <dbReference type="PIRSR" id="PIRSR001024-2"/>
    </source>
</evidence>
<feature type="disulfide bond" evidence="15">
    <location>
        <begin position="79"/>
        <end position="87"/>
    </location>
</feature>
<comment type="similarity">
    <text evidence="3">Belongs to the glycosyl hydrolase 13 family.</text>
</comment>
<dbReference type="SUPFAM" id="SSF51445">
    <property type="entry name" value="(Trans)glycosidases"/>
    <property type="match status" value="1"/>
</dbReference>
<dbReference type="CDD" id="cd11319">
    <property type="entry name" value="AmyAc_euk_AmyA"/>
    <property type="match status" value="1"/>
</dbReference>
<dbReference type="PANTHER" id="PTHR10357">
    <property type="entry name" value="ALPHA-AMYLASE FAMILY MEMBER"/>
    <property type="match status" value="1"/>
</dbReference>
<dbReference type="GO" id="GO:0016052">
    <property type="term" value="P:carbohydrate catabolic process"/>
    <property type="evidence" value="ECO:0007669"/>
    <property type="project" value="InterPro"/>
</dbReference>
<organism evidence="18 19">
    <name type="scientific">Mycena citricolor</name>
    <dbReference type="NCBI Taxonomy" id="2018698"/>
    <lineage>
        <taxon>Eukaryota</taxon>
        <taxon>Fungi</taxon>
        <taxon>Dikarya</taxon>
        <taxon>Basidiomycota</taxon>
        <taxon>Agaricomycotina</taxon>
        <taxon>Agaricomycetes</taxon>
        <taxon>Agaricomycetidae</taxon>
        <taxon>Agaricales</taxon>
        <taxon>Marasmiineae</taxon>
        <taxon>Mycenaceae</taxon>
        <taxon>Mycena</taxon>
    </lineage>
</organism>
<dbReference type="Pfam" id="PF00128">
    <property type="entry name" value="Alpha-amylase"/>
    <property type="match status" value="1"/>
</dbReference>
<keyword evidence="19" id="KW-1185">Reference proteome</keyword>
<dbReference type="Gene3D" id="3.20.20.80">
    <property type="entry name" value="Glycosidases"/>
    <property type="match status" value="1"/>
</dbReference>
<dbReference type="AlphaFoldDB" id="A0AAD2K2Z4"/>
<dbReference type="EMBL" id="CAVNYO010000405">
    <property type="protein sequence ID" value="CAK5275861.1"/>
    <property type="molecule type" value="Genomic_DNA"/>
</dbReference>
<dbReference type="PANTHER" id="PTHR10357:SF215">
    <property type="entry name" value="ALPHA-AMYLASE 1"/>
    <property type="match status" value="1"/>
</dbReference>
<feature type="domain" description="Glycosyl hydrolase family 13 catalytic" evidence="17">
    <location>
        <begin position="62"/>
        <end position="414"/>
    </location>
</feature>
<dbReference type="SUPFAM" id="SSF51011">
    <property type="entry name" value="Glycosyl hydrolase domain"/>
    <property type="match status" value="1"/>
</dbReference>
<comment type="caution">
    <text evidence="18">The sequence shown here is derived from an EMBL/GenBank/DDBJ whole genome shotgun (WGS) entry which is preliminary data.</text>
</comment>
<comment type="cofactor">
    <cofactor evidence="2">
        <name>Ca(2+)</name>
        <dbReference type="ChEBI" id="CHEBI:29108"/>
    </cofactor>
</comment>
<evidence type="ECO:0000256" key="4">
    <source>
        <dbReference type="ARBA" id="ARBA00012595"/>
    </source>
</evidence>
<dbReference type="GO" id="GO:0004556">
    <property type="term" value="F:alpha-amylase activity"/>
    <property type="evidence" value="ECO:0007669"/>
    <property type="project" value="UniProtKB-EC"/>
</dbReference>
<dbReference type="InterPro" id="IPR015340">
    <property type="entry name" value="A_amylase_C_dom"/>
</dbReference>
<feature type="active site" description="Proton donor" evidence="13">
    <location>
        <position position="276"/>
    </location>
</feature>
<keyword evidence="5" id="KW-0479">Metal-binding</keyword>
<dbReference type="InterPro" id="IPR013780">
    <property type="entry name" value="Glyco_hydro_b"/>
</dbReference>
<dbReference type="SMART" id="SM00642">
    <property type="entry name" value="Aamy"/>
    <property type="match status" value="1"/>
</dbReference>
<dbReference type="GO" id="GO:0005509">
    <property type="term" value="F:calcium ion binding"/>
    <property type="evidence" value="ECO:0007669"/>
    <property type="project" value="InterPro"/>
</dbReference>
<proteinExistence type="inferred from homology"/>
<evidence type="ECO:0000259" key="17">
    <source>
        <dbReference type="SMART" id="SM00642"/>
    </source>
</evidence>
<dbReference type="FunFam" id="3.20.20.80:FF:000120">
    <property type="entry name" value="Alpha-amylase A"/>
    <property type="match status" value="1"/>
</dbReference>
<comment type="catalytic activity">
    <reaction evidence="1">
        <text>Endohydrolysis of (1-&gt;4)-alpha-D-glucosidic linkages in polysaccharides containing three or more (1-&gt;4)-alpha-linked D-glucose units.</text>
        <dbReference type="EC" id="3.2.1.1"/>
    </reaction>
</comment>
<evidence type="ECO:0000256" key="2">
    <source>
        <dbReference type="ARBA" id="ARBA00001913"/>
    </source>
</evidence>
<evidence type="ECO:0000256" key="5">
    <source>
        <dbReference type="ARBA" id="ARBA00022723"/>
    </source>
</evidence>
<protein>
    <recommendedName>
        <fullName evidence="4">alpha-amylase</fullName>
        <ecNumber evidence="4">3.2.1.1</ecNumber>
    </recommendedName>
</protein>
<evidence type="ECO:0000256" key="8">
    <source>
        <dbReference type="ARBA" id="ARBA00022837"/>
    </source>
</evidence>
<feature type="disulfide bond" evidence="15">
    <location>
        <begin position="197"/>
        <end position="210"/>
    </location>
</feature>
<evidence type="ECO:0000256" key="10">
    <source>
        <dbReference type="ARBA" id="ARBA00023180"/>
    </source>
</evidence>
<dbReference type="Gene3D" id="2.60.40.1180">
    <property type="entry name" value="Golgi alpha-mannosidase II"/>
    <property type="match status" value="1"/>
</dbReference>
<dbReference type="InterPro" id="IPR017853">
    <property type="entry name" value="GH"/>
</dbReference>
<keyword evidence="10" id="KW-0325">Glycoprotein</keyword>
<evidence type="ECO:0000256" key="3">
    <source>
        <dbReference type="ARBA" id="ARBA00008061"/>
    </source>
</evidence>
<evidence type="ECO:0000313" key="19">
    <source>
        <dbReference type="Proteomes" id="UP001295794"/>
    </source>
</evidence>
<name>A0AAD2K2Z4_9AGAR</name>
<evidence type="ECO:0000256" key="7">
    <source>
        <dbReference type="ARBA" id="ARBA00022801"/>
    </source>
</evidence>
<feature type="binding site" evidence="16">
    <location>
        <position position="342"/>
    </location>
    <ligand>
        <name>substrate</name>
    </ligand>
</feature>
<feature type="binding site" evidence="16">
    <location>
        <position position="389"/>
    </location>
    <ligand>
        <name>substrate</name>
    </ligand>
</feature>
<reference evidence="18" key="1">
    <citation type="submission" date="2023-11" db="EMBL/GenBank/DDBJ databases">
        <authorList>
            <person name="De Vega J J."/>
            <person name="De Vega J J."/>
        </authorList>
    </citation>
    <scope>NUCLEOTIDE SEQUENCE</scope>
</reference>
<feature type="site" description="Transition state stabilizer" evidence="14">
    <location>
        <position position="342"/>
    </location>
</feature>
<evidence type="ECO:0000256" key="12">
    <source>
        <dbReference type="ARBA" id="ARBA00023295"/>
    </source>
</evidence>
<keyword evidence="7" id="KW-0378">Hydrolase</keyword>
<dbReference type="PIRSF" id="PIRSF001024">
    <property type="entry name" value="Alph-amyl_fung"/>
    <property type="match status" value="1"/>
</dbReference>
<dbReference type="Pfam" id="PF09260">
    <property type="entry name" value="A_amylase_dom_C"/>
    <property type="match status" value="1"/>
</dbReference>
<dbReference type="InterPro" id="IPR013777">
    <property type="entry name" value="A-amylase-like"/>
</dbReference>
<gene>
    <name evidence="18" type="ORF">MYCIT1_LOCUS23920</name>
</gene>
<evidence type="ECO:0000256" key="9">
    <source>
        <dbReference type="ARBA" id="ARBA00023157"/>
    </source>
</evidence>
<keyword evidence="11" id="KW-0119">Carbohydrate metabolism</keyword>
<evidence type="ECO:0000256" key="15">
    <source>
        <dbReference type="PIRSR" id="PIRSR001024-4"/>
    </source>
</evidence>
<feature type="active site" description="Nucleophile" evidence="13">
    <location>
        <position position="252"/>
    </location>
</feature>
<evidence type="ECO:0000256" key="11">
    <source>
        <dbReference type="ARBA" id="ARBA00023277"/>
    </source>
</evidence>
<feature type="binding site" evidence="16">
    <location>
        <position position="250"/>
    </location>
    <ligand>
        <name>substrate</name>
    </ligand>
</feature>
<feature type="non-terminal residue" evidence="18">
    <location>
        <position position="1"/>
    </location>
</feature>
<keyword evidence="12" id="KW-0326">Glycosidase</keyword>
<dbReference type="EC" id="3.2.1.1" evidence="4"/>
<keyword evidence="9 15" id="KW-1015">Disulfide bond</keyword>
<feature type="binding site" evidence="16">
    <location>
        <position position="132"/>
    </location>
    <ligand>
        <name>substrate</name>
    </ligand>
</feature>
<evidence type="ECO:0000256" key="16">
    <source>
        <dbReference type="PIRSR" id="PIRSR001024-5"/>
    </source>
</evidence>
<evidence type="ECO:0000313" key="18">
    <source>
        <dbReference type="EMBL" id="CAK5275861.1"/>
    </source>
</evidence>
<dbReference type="InterPro" id="IPR006047">
    <property type="entry name" value="GH13_cat_dom"/>
</dbReference>
<evidence type="ECO:0000256" key="6">
    <source>
        <dbReference type="ARBA" id="ARBA00022729"/>
    </source>
</evidence>
<sequence>SSVGWPYFPTESTKNQRLARPLILSPHTMYTYSAAMFLTILSLISPTLSAHAPEWRRRSIYQIVTDRFSRSDNSLTAPCETQAREYCGGSWKGITNRLDYIANMGFSAIWISPIVKQLEGSTGYGEAYHGYWTRDLYSLNPQFGTQQDLMELIDAAHARDIYVMLDVVLNHFASLGPDVNYAALRPFDNARYFHSECDIDWGNQTSIEACWMGDSTVRLPDINTEDPDVQTTLKQYLSDLVTSWKIDGIRLDASRNVAQPSWAAFCSAANVYCQGEVWVREPSIICPYQTVMDGLHNYPAKELATIAFASSGSLNDFISVVQAMQTQCKDVTLFGSFMENHDNPRLGSLTTDRGRLTNLAVINVLSDGIPIVYYGQEQAFTGSDDPNNREALWLSQFSTSGNLVPTFKALNIFRNYVVASGVPFISTLSVYKLINDNVMTARKGSLTLVLTNSGSNIVISSEADGFTPAEDLVDVLSCKHFQSDVTGKVDLILSGYPLVLYPRALLLTSGICSL</sequence>
<dbReference type="Proteomes" id="UP001295794">
    <property type="component" value="Unassembled WGS sequence"/>
</dbReference>
<feature type="disulfide bond" evidence="15">
    <location>
        <begin position="478"/>
        <end position="512"/>
    </location>
</feature>
<feature type="disulfide bond" evidence="15">
    <location>
        <begin position="286"/>
        <end position="328"/>
    </location>
</feature>
<evidence type="ECO:0000256" key="13">
    <source>
        <dbReference type="PIRSR" id="PIRSR001024-1"/>
    </source>
</evidence>
<keyword evidence="8" id="KW-0106">Calcium</keyword>
<evidence type="ECO:0000256" key="1">
    <source>
        <dbReference type="ARBA" id="ARBA00000548"/>
    </source>
</evidence>
<accession>A0AAD2K2Z4</accession>